<sequence>MYAVYVAHGARVCPLSVCGALLFGLVGGVDGRGFGLVDVVDVGGGMLLLVEGIAPVVDFAFAHGAVVDGMPWIGGVLAQGAVVRGMS</sequence>
<dbReference type="Proteomes" id="UP000326757">
    <property type="component" value="Unassembled WGS sequence"/>
</dbReference>
<gene>
    <name evidence="1" type="ORF">EYC80_009628</name>
</gene>
<proteinExistence type="predicted"/>
<evidence type="ECO:0000313" key="2">
    <source>
        <dbReference type="Proteomes" id="UP000326757"/>
    </source>
</evidence>
<organism evidence="1 2">
    <name type="scientific">Monilinia laxa</name>
    <name type="common">Brown rot fungus</name>
    <name type="synonym">Sclerotinia laxa</name>
    <dbReference type="NCBI Taxonomy" id="61186"/>
    <lineage>
        <taxon>Eukaryota</taxon>
        <taxon>Fungi</taxon>
        <taxon>Dikarya</taxon>
        <taxon>Ascomycota</taxon>
        <taxon>Pezizomycotina</taxon>
        <taxon>Leotiomycetes</taxon>
        <taxon>Helotiales</taxon>
        <taxon>Sclerotiniaceae</taxon>
        <taxon>Monilinia</taxon>
    </lineage>
</organism>
<evidence type="ECO:0000313" key="1">
    <source>
        <dbReference type="EMBL" id="KAB8294191.1"/>
    </source>
</evidence>
<name>A0A5N6JYG8_MONLA</name>
<accession>A0A5N6JYG8</accession>
<comment type="caution">
    <text evidence="1">The sequence shown here is derived from an EMBL/GenBank/DDBJ whole genome shotgun (WGS) entry which is preliminary data.</text>
</comment>
<dbReference type="AlphaFoldDB" id="A0A5N6JYG8"/>
<dbReference type="EMBL" id="VIGI01000011">
    <property type="protein sequence ID" value="KAB8294191.1"/>
    <property type="molecule type" value="Genomic_DNA"/>
</dbReference>
<protein>
    <submittedName>
        <fullName evidence="1">Uncharacterized protein</fullName>
    </submittedName>
</protein>
<reference evidence="1 2" key="1">
    <citation type="submission" date="2019-06" db="EMBL/GenBank/DDBJ databases">
        <title>Genome Sequence of the Brown Rot Fungal Pathogen Monilinia laxa.</title>
        <authorList>
            <person name="De Miccolis Angelini R.M."/>
            <person name="Landi L."/>
            <person name="Abate D."/>
            <person name="Pollastro S."/>
            <person name="Romanazzi G."/>
            <person name="Faretra F."/>
        </authorList>
    </citation>
    <scope>NUCLEOTIDE SEQUENCE [LARGE SCALE GENOMIC DNA]</scope>
    <source>
        <strain evidence="1 2">Mlax316</strain>
    </source>
</reference>
<keyword evidence="2" id="KW-1185">Reference proteome</keyword>